<reference evidence="3 4" key="1">
    <citation type="submission" date="2015-07" db="EMBL/GenBank/DDBJ databases">
        <title>High-quality genome of monoxenous trypanosomatid Leptomonas pyrrhocoris.</title>
        <authorList>
            <person name="Flegontov P."/>
            <person name="Butenko A."/>
            <person name="Firsov S."/>
            <person name="Vlcek C."/>
            <person name="Logacheva M.D."/>
            <person name="Field M."/>
            <person name="Filatov D."/>
            <person name="Flegontova O."/>
            <person name="Gerasimov E."/>
            <person name="Jackson A.P."/>
            <person name="Kelly S."/>
            <person name="Opperdoes F."/>
            <person name="O'Reilly A."/>
            <person name="Votypka J."/>
            <person name="Yurchenko V."/>
            <person name="Lukes J."/>
        </authorList>
    </citation>
    <scope>NUCLEOTIDE SEQUENCE [LARGE SCALE GENOMIC DNA]</scope>
    <source>
        <strain evidence="3">H10</strain>
    </source>
</reference>
<accession>A0A0M9FQL4</accession>
<dbReference type="AlphaFoldDB" id="A0A0M9FQL4"/>
<keyword evidence="4" id="KW-1185">Reference proteome</keyword>
<comment type="caution">
    <text evidence="3">The sequence shown here is derived from an EMBL/GenBank/DDBJ whole genome shotgun (WGS) entry which is preliminary data.</text>
</comment>
<feature type="region of interest" description="Disordered" evidence="2">
    <location>
        <begin position="1"/>
        <end position="70"/>
    </location>
</feature>
<organism evidence="3 4">
    <name type="scientific">Leptomonas pyrrhocoris</name>
    <name type="common">Firebug parasite</name>
    <dbReference type="NCBI Taxonomy" id="157538"/>
    <lineage>
        <taxon>Eukaryota</taxon>
        <taxon>Discoba</taxon>
        <taxon>Euglenozoa</taxon>
        <taxon>Kinetoplastea</taxon>
        <taxon>Metakinetoplastina</taxon>
        <taxon>Trypanosomatida</taxon>
        <taxon>Trypanosomatidae</taxon>
        <taxon>Leishmaniinae</taxon>
        <taxon>Leptomonas</taxon>
    </lineage>
</organism>
<dbReference type="EMBL" id="LGTL01000032">
    <property type="protein sequence ID" value="KPA73994.1"/>
    <property type="molecule type" value="Genomic_DNA"/>
</dbReference>
<dbReference type="OMA" id="MDDSMSR"/>
<dbReference type="EMBL" id="LGTL01000032">
    <property type="protein sequence ID" value="KPA73993.1"/>
    <property type="molecule type" value="Genomic_DNA"/>
</dbReference>
<evidence type="ECO:0000256" key="1">
    <source>
        <dbReference type="SAM" id="Coils"/>
    </source>
</evidence>
<protein>
    <submittedName>
        <fullName evidence="3">Uncharacterized protein</fullName>
    </submittedName>
</protein>
<dbReference type="GeneID" id="26909846"/>
<gene>
    <name evidence="3" type="ORF">ABB37_09563</name>
</gene>
<evidence type="ECO:0000313" key="3">
    <source>
        <dbReference type="EMBL" id="KPA73993.1"/>
    </source>
</evidence>
<evidence type="ECO:0000313" key="4">
    <source>
        <dbReference type="Proteomes" id="UP000037923"/>
    </source>
</evidence>
<keyword evidence="1" id="KW-0175">Coiled coil</keyword>
<dbReference type="Proteomes" id="UP000037923">
    <property type="component" value="Unassembled WGS sequence"/>
</dbReference>
<dbReference type="OrthoDB" id="10536952at2759"/>
<sequence length="266" mass="29550">MSHGVGPGLAAQQQRIADIKAAMRREKAVLGKPLSKQPSLSPSPSSPSARSPSPSTSSSSSEPALSAARAPLTWSRVQERMRMLHAWDAKCTVEAAAVRLLERETQQDMEASMGRKTALMEQLHHLCREEVLLKSSESALQGDLAALSDEREKLEVLRTASAKQLQSTAHSNLQRLQQLDDARQGFERRKALREKERQALREEVAELDGRAIDLEAKVAATVQRIADHERTARLVEANLHNSERSRVETLQREVGRLMSQLEVEES</sequence>
<dbReference type="RefSeq" id="XP_015652432.1">
    <property type="nucleotide sequence ID" value="XM_015809112.1"/>
</dbReference>
<feature type="compositionally biased region" description="Basic and acidic residues" evidence="2">
    <location>
        <begin position="17"/>
        <end position="29"/>
    </location>
</feature>
<dbReference type="VEuPathDB" id="TriTrypDB:LpyrH10_32_0960"/>
<name>A0A0M9FQL4_LEPPY</name>
<feature type="compositionally biased region" description="Low complexity" evidence="2">
    <location>
        <begin position="33"/>
        <end position="70"/>
    </location>
</feature>
<feature type="coiled-coil region" evidence="1">
    <location>
        <begin position="183"/>
        <end position="217"/>
    </location>
</feature>
<evidence type="ECO:0000256" key="2">
    <source>
        <dbReference type="SAM" id="MobiDB-lite"/>
    </source>
</evidence>
<dbReference type="RefSeq" id="XP_015652433.1">
    <property type="nucleotide sequence ID" value="XM_015809113.1"/>
</dbReference>
<proteinExistence type="predicted"/>